<accession>A0ACC0UR01</accession>
<sequence>MRFTLPVLAGLASLAAAVSVPTFGSCINDCLMSNPVSSQCDGDETGAALNKCVCSSLRGSDLVGCINKCPSDDQGSYLDAVVPDNCAGLFPDASKKSGSDDNNDDSDDSSGDNSDSKDDDKDDSKDDDSDSKDDSNDGDDEDAAVGISAPIMMVAGGLVAALIL</sequence>
<proteinExistence type="predicted"/>
<organism evidence="1 2">
    <name type="scientific">Trichothecium roseum</name>
    <dbReference type="NCBI Taxonomy" id="47278"/>
    <lineage>
        <taxon>Eukaryota</taxon>
        <taxon>Fungi</taxon>
        <taxon>Dikarya</taxon>
        <taxon>Ascomycota</taxon>
        <taxon>Pezizomycotina</taxon>
        <taxon>Sordariomycetes</taxon>
        <taxon>Hypocreomycetidae</taxon>
        <taxon>Hypocreales</taxon>
        <taxon>Hypocreales incertae sedis</taxon>
        <taxon>Trichothecium</taxon>
    </lineage>
</organism>
<keyword evidence="2" id="KW-1185">Reference proteome</keyword>
<dbReference type="Proteomes" id="UP001163324">
    <property type="component" value="Chromosome 9"/>
</dbReference>
<evidence type="ECO:0000313" key="2">
    <source>
        <dbReference type="Proteomes" id="UP001163324"/>
    </source>
</evidence>
<reference evidence="1" key="1">
    <citation type="submission" date="2022-10" db="EMBL/GenBank/DDBJ databases">
        <title>Complete Genome of Trichothecium roseum strain YXFP-22015, a Plant Pathogen Isolated from Citrus.</title>
        <authorList>
            <person name="Wang Y."/>
            <person name="Zhu L."/>
        </authorList>
    </citation>
    <scope>NUCLEOTIDE SEQUENCE</scope>
    <source>
        <strain evidence="1">YXFP-22015</strain>
    </source>
</reference>
<comment type="caution">
    <text evidence="1">The sequence shown here is derived from an EMBL/GenBank/DDBJ whole genome shotgun (WGS) entry which is preliminary data.</text>
</comment>
<name>A0ACC0UR01_9HYPO</name>
<gene>
    <name evidence="1" type="ORF">N3K66_008657</name>
</gene>
<evidence type="ECO:0000313" key="1">
    <source>
        <dbReference type="EMBL" id="KAI9896485.1"/>
    </source>
</evidence>
<protein>
    <submittedName>
        <fullName evidence="1">Uncharacterized protein</fullName>
    </submittedName>
</protein>
<dbReference type="EMBL" id="CM047948">
    <property type="protein sequence ID" value="KAI9896485.1"/>
    <property type="molecule type" value="Genomic_DNA"/>
</dbReference>